<dbReference type="SUPFAM" id="SSF53098">
    <property type="entry name" value="Ribonuclease H-like"/>
    <property type="match status" value="1"/>
</dbReference>
<dbReference type="STRING" id="1328759.A0A5C2S790"/>
<feature type="non-terminal residue" evidence="1">
    <location>
        <position position="1"/>
    </location>
</feature>
<reference evidence="1" key="1">
    <citation type="journal article" date="2018" name="Genome Biol. Evol.">
        <title>Genomics and development of Lentinus tigrinus, a white-rot wood-decaying mushroom with dimorphic fruiting bodies.</title>
        <authorList>
            <person name="Wu B."/>
            <person name="Xu Z."/>
            <person name="Knudson A."/>
            <person name="Carlson A."/>
            <person name="Chen N."/>
            <person name="Kovaka S."/>
            <person name="LaButti K."/>
            <person name="Lipzen A."/>
            <person name="Pennachio C."/>
            <person name="Riley R."/>
            <person name="Schakwitz W."/>
            <person name="Umezawa K."/>
            <person name="Ohm R.A."/>
            <person name="Grigoriev I.V."/>
            <person name="Nagy L.G."/>
            <person name="Gibbons J."/>
            <person name="Hibbett D."/>
        </authorList>
    </citation>
    <scope>NUCLEOTIDE SEQUENCE [LARGE SCALE GENOMIC DNA]</scope>
    <source>
        <strain evidence="1">ALCF2SS1-6</strain>
    </source>
</reference>
<proteinExistence type="predicted"/>
<dbReference type="InterPro" id="IPR036397">
    <property type="entry name" value="RNaseH_sf"/>
</dbReference>
<dbReference type="AlphaFoldDB" id="A0A5C2S790"/>
<keyword evidence="2" id="KW-1185">Reference proteome</keyword>
<name>A0A5C2S790_9APHY</name>
<dbReference type="Gene3D" id="3.30.420.10">
    <property type="entry name" value="Ribonuclease H-like superfamily/Ribonuclease H"/>
    <property type="match status" value="1"/>
</dbReference>
<evidence type="ECO:0000313" key="1">
    <source>
        <dbReference type="EMBL" id="RPD59178.1"/>
    </source>
</evidence>
<protein>
    <submittedName>
        <fullName evidence="1">Uncharacterized protein</fullName>
    </submittedName>
</protein>
<evidence type="ECO:0000313" key="2">
    <source>
        <dbReference type="Proteomes" id="UP000313359"/>
    </source>
</evidence>
<accession>A0A5C2S790</accession>
<dbReference type="InterPro" id="IPR012337">
    <property type="entry name" value="RNaseH-like_sf"/>
</dbReference>
<dbReference type="EMBL" id="ML122271">
    <property type="protein sequence ID" value="RPD59178.1"/>
    <property type="molecule type" value="Genomic_DNA"/>
</dbReference>
<organism evidence="1 2">
    <name type="scientific">Lentinus tigrinus ALCF2SS1-6</name>
    <dbReference type="NCBI Taxonomy" id="1328759"/>
    <lineage>
        <taxon>Eukaryota</taxon>
        <taxon>Fungi</taxon>
        <taxon>Dikarya</taxon>
        <taxon>Basidiomycota</taxon>
        <taxon>Agaricomycotina</taxon>
        <taxon>Agaricomycetes</taxon>
        <taxon>Polyporales</taxon>
        <taxon>Polyporaceae</taxon>
        <taxon>Lentinus</taxon>
    </lineage>
</organism>
<feature type="non-terminal residue" evidence="1">
    <location>
        <position position="124"/>
    </location>
</feature>
<sequence>EHTIYEAETVGAILGTELVRRERRVGRVASVALDGKSAIEGSLVRESRPSHYLTDLLHDRVAAVKRRHCGLELTLRWVPGHQDIAGNEQADCEAKLAAAGDSSSVRLLPAVLRRPLPVSSTKAK</sequence>
<dbReference type="Proteomes" id="UP000313359">
    <property type="component" value="Unassembled WGS sequence"/>
</dbReference>
<dbReference type="GO" id="GO:0003676">
    <property type="term" value="F:nucleic acid binding"/>
    <property type="evidence" value="ECO:0007669"/>
    <property type="project" value="InterPro"/>
</dbReference>
<gene>
    <name evidence="1" type="ORF">L227DRAFT_470347</name>
</gene>
<dbReference type="OrthoDB" id="2747626at2759"/>